<proteinExistence type="predicted"/>
<accession>A0A6C0CV34</accession>
<protein>
    <submittedName>
        <fullName evidence="1">Uncharacterized protein</fullName>
    </submittedName>
</protein>
<dbReference type="AlphaFoldDB" id="A0A6C0CV34"/>
<sequence>MKYFQLFSEQPSVEFMNDFLKCYGLNGFDDTLEFSKGDLIEHNTVEKLENMLLEIVMYYLPCKAKIYLNDLNEKRAITVLSQFLKLFNYTLSRKERIVTKKKIIYYKIQKIEDTKLHINNKNTFELLFQ</sequence>
<dbReference type="EMBL" id="MN739486">
    <property type="protein sequence ID" value="QHT07790.1"/>
    <property type="molecule type" value="Genomic_DNA"/>
</dbReference>
<evidence type="ECO:0000313" key="1">
    <source>
        <dbReference type="EMBL" id="QHT07790.1"/>
    </source>
</evidence>
<name>A0A6C0CV34_9ZZZZ</name>
<organism evidence="1">
    <name type="scientific">viral metagenome</name>
    <dbReference type="NCBI Taxonomy" id="1070528"/>
    <lineage>
        <taxon>unclassified sequences</taxon>
        <taxon>metagenomes</taxon>
        <taxon>organismal metagenomes</taxon>
    </lineage>
</organism>
<reference evidence="1" key="1">
    <citation type="journal article" date="2020" name="Nature">
        <title>Giant virus diversity and host interactions through global metagenomics.</title>
        <authorList>
            <person name="Schulz F."/>
            <person name="Roux S."/>
            <person name="Paez-Espino D."/>
            <person name="Jungbluth S."/>
            <person name="Walsh D.A."/>
            <person name="Denef V.J."/>
            <person name="McMahon K.D."/>
            <person name="Konstantinidis K.T."/>
            <person name="Eloe-Fadrosh E.A."/>
            <person name="Kyrpides N.C."/>
            <person name="Woyke T."/>
        </authorList>
    </citation>
    <scope>NUCLEOTIDE SEQUENCE</scope>
    <source>
        <strain evidence="1">GVMAG-M-3300021964-36</strain>
    </source>
</reference>